<dbReference type="Proteomes" id="UP000220251">
    <property type="component" value="Unassembled WGS sequence"/>
</dbReference>
<dbReference type="AlphaFoldDB" id="A0A0H5DPD8"/>
<name>A0A0H5DPD8_9BACT</name>
<keyword evidence="2" id="KW-1185">Reference proteome</keyword>
<organism evidence="1 2">
    <name type="scientific">Estrella lausannensis</name>
    <dbReference type="NCBI Taxonomy" id="483423"/>
    <lineage>
        <taxon>Bacteria</taxon>
        <taxon>Pseudomonadati</taxon>
        <taxon>Chlamydiota</taxon>
        <taxon>Chlamydiia</taxon>
        <taxon>Parachlamydiales</taxon>
        <taxon>Candidatus Criblamydiaceae</taxon>
        <taxon>Estrella</taxon>
    </lineage>
</organism>
<protein>
    <submittedName>
        <fullName evidence="1">Uncharacterized protein</fullName>
    </submittedName>
</protein>
<dbReference type="RefSeq" id="WP_098037684.1">
    <property type="nucleotide sequence ID" value="NZ_CWGJ01000006.1"/>
</dbReference>
<sequence length="592" mass="67315">MTTGDLDPDHVAFKIQQLDSILVELLNTRRGSEGPRLFLKIEAEESRLSMTHDTAEASRIADVARLIHRAIRSAVRENVDQSLIEGLREHFRSWKREQQEVKFRESVEVIFAERREIAILVDERDYGKIQGKSATFHKREMERLLFTDAPKFSALGEIIESDKLCQAFDFLFGLHFGKTTHSGSRGELLDGAAKKLVSEVFSNVVAELKEECDTEVKSVDEALRRFESVFLDKLALINNKRELLAPEEFKFLAKGLLISSASSDAPEIDSTTGNFEAIAQLVRQERWREGKKEVRFATLDVTREKKAKEVIRKIISHPLVQTDLRAFFTRGILNREEGFAMKRGNQRGERDDTPFAAREFAHPIQEAPIDTERVATDAKLASKIQGADPAPSIQMETETHFLDSSHEVTTAAIDHGSAEKRKLALVEDFDRRFALLFGTTKHSITRGEILDASSKKLMSLAFESVVTELMEERKGIYRDDPQFWDGIAQKVLKKLLEMNKKKLLVDPAGFERVSKGLSRSLSSNDAPEIDHSTGTFGELFRSFKSGKWTNGEKVLLYSTMDFKRLKRAIFAINQILSDPEFKRFFLLNLGWK</sequence>
<evidence type="ECO:0000313" key="2">
    <source>
        <dbReference type="Proteomes" id="UP000220251"/>
    </source>
</evidence>
<dbReference type="EMBL" id="CWGJ01000006">
    <property type="protein sequence ID" value="CRX37833.1"/>
    <property type="molecule type" value="Genomic_DNA"/>
</dbReference>
<evidence type="ECO:0000313" key="1">
    <source>
        <dbReference type="EMBL" id="CRX37833.1"/>
    </source>
</evidence>
<proteinExistence type="predicted"/>
<accession>A0A0H5DPD8</accession>
<gene>
    <name evidence="1" type="ORF">ELAC_0478</name>
</gene>
<reference evidence="2" key="1">
    <citation type="submission" date="2015-06" db="EMBL/GenBank/DDBJ databases">
        <authorList>
            <person name="Bertelli C."/>
        </authorList>
    </citation>
    <scope>NUCLEOTIDE SEQUENCE [LARGE SCALE GENOMIC DNA]</scope>
    <source>
        <strain evidence="2">CRIB-30</strain>
    </source>
</reference>